<gene>
    <name evidence="3" type="ORF">ACFQ4O_12420</name>
</gene>
<keyword evidence="4" id="KW-1185">Reference proteome</keyword>
<dbReference type="SUPFAM" id="SSF56925">
    <property type="entry name" value="OMPA-like"/>
    <property type="match status" value="1"/>
</dbReference>
<protein>
    <submittedName>
        <fullName evidence="3">OmpW family protein</fullName>
    </submittedName>
</protein>
<dbReference type="Proteomes" id="UP001597171">
    <property type="component" value="Unassembled WGS sequence"/>
</dbReference>
<sequence>MTALRAAALVFAASAALAPAAFAADAPIDQPPAAVSVPAETTGFLLRARAIAVLPNSSAKFNTPGSAHVSSRVMPEVDLSYFFTPNFAVETICCVSTHAIKGRGALKGVNVGDTWVLPATVMAQYHFTNFGQFKPYVGVGLNYSIFFGEDAAGGVVRKVKLKNSVGPAAQVGFDYMIDEHWGVNFDVKYIHMRPKIDIATAGGGSIRGKAKINPWVLGAGVTYRF</sequence>
<comment type="caution">
    <text evidence="3">The sequence shown here is derived from an EMBL/GenBank/DDBJ whole genome shotgun (WGS) entry which is preliminary data.</text>
</comment>
<feature type="signal peptide" evidence="2">
    <location>
        <begin position="1"/>
        <end position="23"/>
    </location>
</feature>
<evidence type="ECO:0000313" key="3">
    <source>
        <dbReference type="EMBL" id="MFD1332801.1"/>
    </source>
</evidence>
<dbReference type="RefSeq" id="WP_378776009.1">
    <property type="nucleotide sequence ID" value="NZ_JBHTMX010000124.1"/>
</dbReference>
<dbReference type="PANTHER" id="PTHR36920">
    <property type="match status" value="1"/>
</dbReference>
<dbReference type="Pfam" id="PF03922">
    <property type="entry name" value="OmpW"/>
    <property type="match status" value="1"/>
</dbReference>
<organism evidence="3 4">
    <name type="scientific">Methylopila musalis</name>
    <dbReference type="NCBI Taxonomy" id="1134781"/>
    <lineage>
        <taxon>Bacteria</taxon>
        <taxon>Pseudomonadati</taxon>
        <taxon>Pseudomonadota</taxon>
        <taxon>Alphaproteobacteria</taxon>
        <taxon>Hyphomicrobiales</taxon>
        <taxon>Methylopilaceae</taxon>
        <taxon>Methylopila</taxon>
    </lineage>
</organism>
<dbReference type="Gene3D" id="2.40.160.20">
    <property type="match status" value="1"/>
</dbReference>
<proteinExistence type="inferred from homology"/>
<keyword evidence="2" id="KW-0732">Signal</keyword>
<evidence type="ECO:0000256" key="1">
    <source>
        <dbReference type="ARBA" id="ARBA00009330"/>
    </source>
</evidence>
<evidence type="ECO:0000313" key="4">
    <source>
        <dbReference type="Proteomes" id="UP001597171"/>
    </source>
</evidence>
<dbReference type="EMBL" id="JBHTMX010000124">
    <property type="protein sequence ID" value="MFD1332801.1"/>
    <property type="molecule type" value="Genomic_DNA"/>
</dbReference>
<comment type="similarity">
    <text evidence="1">Belongs to the OmpW/AlkL family.</text>
</comment>
<dbReference type="PANTHER" id="PTHR36920:SF1">
    <property type="entry name" value="OUTER MEMBRANE PROTEIN W"/>
    <property type="match status" value="1"/>
</dbReference>
<reference evidence="4" key="1">
    <citation type="journal article" date="2019" name="Int. J. Syst. Evol. Microbiol.">
        <title>The Global Catalogue of Microorganisms (GCM) 10K type strain sequencing project: providing services to taxonomists for standard genome sequencing and annotation.</title>
        <authorList>
            <consortium name="The Broad Institute Genomics Platform"/>
            <consortium name="The Broad Institute Genome Sequencing Center for Infectious Disease"/>
            <person name="Wu L."/>
            <person name="Ma J."/>
        </authorList>
    </citation>
    <scope>NUCLEOTIDE SEQUENCE [LARGE SCALE GENOMIC DNA]</scope>
    <source>
        <strain evidence="4">CCUG 61696</strain>
    </source>
</reference>
<dbReference type="InterPro" id="IPR011250">
    <property type="entry name" value="OMP/PagP_B-barrel"/>
</dbReference>
<name>A0ABW3Z900_9HYPH</name>
<feature type="chain" id="PRO_5045300293" evidence="2">
    <location>
        <begin position="24"/>
        <end position="225"/>
    </location>
</feature>
<accession>A0ABW3Z900</accession>
<evidence type="ECO:0000256" key="2">
    <source>
        <dbReference type="SAM" id="SignalP"/>
    </source>
</evidence>
<dbReference type="InterPro" id="IPR005618">
    <property type="entry name" value="OMPW"/>
</dbReference>